<dbReference type="InterPro" id="IPR013830">
    <property type="entry name" value="SGNH_hydro"/>
</dbReference>
<evidence type="ECO:0000313" key="2">
    <source>
        <dbReference type="EMBL" id="NDU95709.1"/>
    </source>
</evidence>
<dbReference type="SUPFAM" id="SSF52266">
    <property type="entry name" value="SGNH hydrolase"/>
    <property type="match status" value="1"/>
</dbReference>
<keyword evidence="2" id="KW-0378">Hydrolase</keyword>
<comment type="caution">
    <text evidence="2">The sequence shown here is derived from an EMBL/GenBank/DDBJ whole genome shotgun (WGS) entry which is preliminary data.</text>
</comment>
<reference evidence="2 3" key="1">
    <citation type="submission" date="2020-02" db="EMBL/GenBank/DDBJ databases">
        <title>Draft genome sequence of two Spirosoma agri KCTC 52727 and Spirosoma terrae KCTC 52035.</title>
        <authorList>
            <person name="Rojas J."/>
            <person name="Ambika Manirajan B."/>
            <person name="Suarez C."/>
            <person name="Ratering S."/>
            <person name="Schnell S."/>
        </authorList>
    </citation>
    <scope>NUCLEOTIDE SEQUENCE [LARGE SCALE GENOMIC DNA]</scope>
    <source>
        <strain evidence="2 3">KCTC 52035</strain>
    </source>
</reference>
<dbReference type="InterPro" id="IPR036514">
    <property type="entry name" value="SGNH_hydro_sf"/>
</dbReference>
<sequence length="236" mass="25595">MIALDFEGKIAVFFGDSMTEGYLAGGYANRWSSLLCAERNGIEDNQGVGGACLQSTVSTLGCNRAWFDVELVPEKTSAHGRLFLAYGTNDLLINITNLLNPTNFKLTLNRAVLGCIEKGWQAEDIVIHTGYWFPNLGFSVGECGVTQAPTREIADAYVQAAIDVARQQHCVLADVYHAMQLAPNLNQMSAEGLHINQVGHRFVADFLKALDYTPASDVITPPAGSFAVRGRIARLG</sequence>
<dbReference type="Gene3D" id="3.40.50.1110">
    <property type="entry name" value="SGNH hydrolase"/>
    <property type="match status" value="1"/>
</dbReference>
<dbReference type="RefSeq" id="WP_163948261.1">
    <property type="nucleotide sequence ID" value="NZ_JAAFZH010000004.1"/>
</dbReference>
<accession>A0A6L9LGD6</accession>
<dbReference type="EMBL" id="JAAFZH010000004">
    <property type="protein sequence ID" value="NDU95709.1"/>
    <property type="molecule type" value="Genomic_DNA"/>
</dbReference>
<dbReference type="AlphaFoldDB" id="A0A6L9LGD6"/>
<dbReference type="Proteomes" id="UP000474175">
    <property type="component" value="Unassembled WGS sequence"/>
</dbReference>
<evidence type="ECO:0000259" key="1">
    <source>
        <dbReference type="Pfam" id="PF13472"/>
    </source>
</evidence>
<dbReference type="Pfam" id="PF13472">
    <property type="entry name" value="Lipase_GDSL_2"/>
    <property type="match status" value="1"/>
</dbReference>
<gene>
    <name evidence="2" type="ORF">GK108_12570</name>
</gene>
<keyword evidence="3" id="KW-1185">Reference proteome</keyword>
<organism evidence="2 3">
    <name type="scientific">Spirosoma terrae</name>
    <dbReference type="NCBI Taxonomy" id="1968276"/>
    <lineage>
        <taxon>Bacteria</taxon>
        <taxon>Pseudomonadati</taxon>
        <taxon>Bacteroidota</taxon>
        <taxon>Cytophagia</taxon>
        <taxon>Cytophagales</taxon>
        <taxon>Cytophagaceae</taxon>
        <taxon>Spirosoma</taxon>
    </lineage>
</organism>
<evidence type="ECO:0000313" key="3">
    <source>
        <dbReference type="Proteomes" id="UP000474175"/>
    </source>
</evidence>
<name>A0A6L9LGD6_9BACT</name>
<dbReference type="GO" id="GO:0016788">
    <property type="term" value="F:hydrolase activity, acting on ester bonds"/>
    <property type="evidence" value="ECO:0007669"/>
    <property type="project" value="UniProtKB-ARBA"/>
</dbReference>
<dbReference type="CDD" id="cd00229">
    <property type="entry name" value="SGNH_hydrolase"/>
    <property type="match status" value="1"/>
</dbReference>
<proteinExistence type="predicted"/>
<protein>
    <submittedName>
        <fullName evidence="2">SGNH/GDSL hydrolase family protein</fullName>
    </submittedName>
</protein>
<feature type="domain" description="SGNH hydrolase-type esterase" evidence="1">
    <location>
        <begin position="13"/>
        <end position="201"/>
    </location>
</feature>